<name>A0ABP8X303_9MICC</name>
<proteinExistence type="predicted"/>
<protein>
    <submittedName>
        <fullName evidence="1">Uncharacterized protein</fullName>
    </submittedName>
</protein>
<gene>
    <name evidence="1" type="ORF">GCM10025781_17530</name>
</gene>
<evidence type="ECO:0000313" key="2">
    <source>
        <dbReference type="Proteomes" id="UP001501446"/>
    </source>
</evidence>
<comment type="caution">
    <text evidence="1">The sequence shown here is derived from an EMBL/GenBank/DDBJ whole genome shotgun (WGS) entry which is preliminary data.</text>
</comment>
<organism evidence="1 2">
    <name type="scientific">Kocuria gwangalliensis</name>
    <dbReference type="NCBI Taxonomy" id="501592"/>
    <lineage>
        <taxon>Bacteria</taxon>
        <taxon>Bacillati</taxon>
        <taxon>Actinomycetota</taxon>
        <taxon>Actinomycetes</taxon>
        <taxon>Micrococcales</taxon>
        <taxon>Micrococcaceae</taxon>
        <taxon>Kocuria</taxon>
    </lineage>
</organism>
<evidence type="ECO:0000313" key="1">
    <source>
        <dbReference type="EMBL" id="GAA4699916.1"/>
    </source>
</evidence>
<dbReference type="Proteomes" id="UP001501446">
    <property type="component" value="Unassembled WGS sequence"/>
</dbReference>
<keyword evidence="2" id="KW-1185">Reference proteome</keyword>
<accession>A0ABP8X303</accession>
<dbReference type="EMBL" id="BAABLN010000028">
    <property type="protein sequence ID" value="GAA4699916.1"/>
    <property type="molecule type" value="Genomic_DNA"/>
</dbReference>
<sequence length="84" mass="9025">MIAFQTGSVFQKRDFVLCGQRKSLGTDIHSPLNGLRPADSVQITLHVAGYGPGNHLGKTWVGHEADGQNLLSHGISMGELPLDM</sequence>
<reference evidence="2" key="1">
    <citation type="journal article" date="2019" name="Int. J. Syst. Evol. Microbiol.">
        <title>The Global Catalogue of Microorganisms (GCM) 10K type strain sequencing project: providing services to taxonomists for standard genome sequencing and annotation.</title>
        <authorList>
            <consortium name="The Broad Institute Genomics Platform"/>
            <consortium name="The Broad Institute Genome Sequencing Center for Infectious Disease"/>
            <person name="Wu L."/>
            <person name="Ma J."/>
        </authorList>
    </citation>
    <scope>NUCLEOTIDE SEQUENCE [LARGE SCALE GENOMIC DNA]</scope>
    <source>
        <strain evidence="2">JCM 18958</strain>
    </source>
</reference>